<protein>
    <submittedName>
        <fullName evidence="6">Aldehyde dehydrogenase, mitochondrial</fullName>
    </submittedName>
</protein>
<evidence type="ECO:0000313" key="6">
    <source>
        <dbReference type="RefSeq" id="XP_017786870.1"/>
    </source>
</evidence>
<dbReference type="InterPro" id="IPR015590">
    <property type="entry name" value="Aldehyde_DH_dom"/>
</dbReference>
<reference evidence="6" key="1">
    <citation type="submission" date="2025-08" db="UniProtKB">
        <authorList>
            <consortium name="RefSeq"/>
        </authorList>
    </citation>
    <scope>IDENTIFICATION</scope>
    <source>
        <tissue evidence="6">Whole Larva</tissue>
    </source>
</reference>
<evidence type="ECO:0000256" key="3">
    <source>
        <dbReference type="RuleBase" id="RU003345"/>
    </source>
</evidence>
<dbReference type="CDD" id="cd07141">
    <property type="entry name" value="ALDH_F1AB_F2_RALDH1"/>
    <property type="match status" value="1"/>
</dbReference>
<keyword evidence="1 3" id="KW-0560">Oxidoreductase</keyword>
<organism evidence="5 6">
    <name type="scientific">Nicrophorus vespilloides</name>
    <name type="common">Boreal carrion beetle</name>
    <dbReference type="NCBI Taxonomy" id="110193"/>
    <lineage>
        <taxon>Eukaryota</taxon>
        <taxon>Metazoa</taxon>
        <taxon>Ecdysozoa</taxon>
        <taxon>Arthropoda</taxon>
        <taxon>Hexapoda</taxon>
        <taxon>Insecta</taxon>
        <taxon>Pterygota</taxon>
        <taxon>Neoptera</taxon>
        <taxon>Endopterygota</taxon>
        <taxon>Coleoptera</taxon>
        <taxon>Polyphaga</taxon>
        <taxon>Staphyliniformia</taxon>
        <taxon>Silphidae</taxon>
        <taxon>Nicrophorinae</taxon>
        <taxon>Nicrophorus</taxon>
    </lineage>
</organism>
<evidence type="ECO:0000256" key="1">
    <source>
        <dbReference type="ARBA" id="ARBA00023002"/>
    </source>
</evidence>
<dbReference type="RefSeq" id="XP_017786870.1">
    <property type="nucleotide sequence ID" value="XM_017931381.1"/>
</dbReference>
<feature type="active site" evidence="2">
    <location>
        <position position="280"/>
    </location>
</feature>
<dbReference type="InterPro" id="IPR016161">
    <property type="entry name" value="Ald_DH/histidinol_DH"/>
</dbReference>
<dbReference type="Gene3D" id="3.40.309.10">
    <property type="entry name" value="Aldehyde Dehydrogenase, Chain A, domain 2"/>
    <property type="match status" value="1"/>
</dbReference>
<accession>A0ABM1NJ70</accession>
<dbReference type="GeneID" id="108569720"/>
<dbReference type="InterPro" id="IPR016163">
    <property type="entry name" value="Ald_DH_C"/>
</dbReference>
<dbReference type="InterPro" id="IPR029510">
    <property type="entry name" value="Ald_DH_CS_GLU"/>
</dbReference>
<comment type="similarity">
    <text evidence="3">Belongs to the aldehyde dehydrogenase family.</text>
</comment>
<proteinExistence type="inferred from homology"/>
<dbReference type="Pfam" id="PF00171">
    <property type="entry name" value="Aldedh"/>
    <property type="match status" value="1"/>
</dbReference>
<dbReference type="PANTHER" id="PTHR11699">
    <property type="entry name" value="ALDEHYDE DEHYDROGENASE-RELATED"/>
    <property type="match status" value="1"/>
</dbReference>
<dbReference type="InterPro" id="IPR016160">
    <property type="entry name" value="Ald_DH_CS_CYS"/>
</dbReference>
<evidence type="ECO:0000259" key="4">
    <source>
        <dbReference type="Pfam" id="PF00171"/>
    </source>
</evidence>
<evidence type="ECO:0000313" key="5">
    <source>
        <dbReference type="Proteomes" id="UP000695000"/>
    </source>
</evidence>
<keyword evidence="5" id="KW-1185">Reference proteome</keyword>
<dbReference type="InterPro" id="IPR016162">
    <property type="entry name" value="Ald_DH_N"/>
</dbReference>
<name>A0ABM1NJ70_NICVS</name>
<dbReference type="Proteomes" id="UP000695000">
    <property type="component" value="Unplaced"/>
</dbReference>
<dbReference type="PROSITE" id="PS00687">
    <property type="entry name" value="ALDEHYDE_DEHYDR_GLU"/>
    <property type="match status" value="1"/>
</dbReference>
<feature type="domain" description="Aldehyde dehydrogenase" evidence="4">
    <location>
        <begin position="41"/>
        <end position="503"/>
    </location>
</feature>
<dbReference type="Gene3D" id="3.40.605.10">
    <property type="entry name" value="Aldehyde Dehydrogenase, Chain A, domain 1"/>
    <property type="match status" value="1"/>
</dbReference>
<gene>
    <name evidence="6" type="primary">LOC108569720</name>
</gene>
<sequence>MLRALRSFSKLQKCCYSAQAKAAPQSNPEILYSGIFINNEWHKSKSGRTFETVNPSTGEVITEVQRAGVEDVELAVNAAHSAFKLGSPWRTMDASERGRILFKLADAMERDAAYIASLETLDNGKPFSMAYNVDVAYGIKCLRYMAGYADKDHGKTIPVDGKYFAYTRHEPVGVCGQIIPWNFPLLMFIWKIAPALAMGNTVVLKPAEQTPLSALYVSQLAKEAGLPPGVLNIVPGYGDAGEALVKNQKVDKIAFTGSTQVGKLIQQMSGVGNLKRTTLELGGKSPNIILADVNMDTAVEAAHQGIFFNQGQVCCAGSRTFVEEKIYDEFVERSVERAKKRTVGNPFDANTEQGPQIDGTQLNKILELIQSGVKDGASLLTGGQRFGDKGFFVEPTVMANVQDNHLIAREEIFGPVQQLFKFKNLDDIIERANDTNYGLAAAVFSKDMDKVNYLVQGIKAGTVWVNCYNVFGANVPFGGFKDSGHGREMSEYGLKQYTEVKAVVVAIPEKNS</sequence>
<dbReference type="SUPFAM" id="SSF53720">
    <property type="entry name" value="ALDH-like"/>
    <property type="match status" value="1"/>
</dbReference>
<dbReference type="PROSITE" id="PS00070">
    <property type="entry name" value="ALDEHYDE_DEHYDR_CYS"/>
    <property type="match status" value="1"/>
</dbReference>
<evidence type="ECO:0000256" key="2">
    <source>
        <dbReference type="PROSITE-ProRule" id="PRU10007"/>
    </source>
</evidence>